<dbReference type="Gene3D" id="3.10.20.90">
    <property type="entry name" value="Phosphatidylinositol 3-kinase Catalytic Subunit, Chain A, domain 1"/>
    <property type="match status" value="1"/>
</dbReference>
<dbReference type="InterPro" id="IPR029071">
    <property type="entry name" value="Ubiquitin-like_domsf"/>
</dbReference>
<dbReference type="OrthoDB" id="3365399at2759"/>
<feature type="region of interest" description="Disordered" evidence="1">
    <location>
        <begin position="1"/>
        <end position="88"/>
    </location>
</feature>
<dbReference type="Pfam" id="PF11976">
    <property type="entry name" value="Rad60-SLD"/>
    <property type="match status" value="1"/>
</dbReference>
<dbReference type="AlphaFoldDB" id="A0A875S7K2"/>
<accession>A0A875S7K2</accession>
<feature type="domain" description="Rad60/SUMO-like" evidence="2">
    <location>
        <begin position="434"/>
        <end position="504"/>
    </location>
</feature>
<name>A0A875S7K2_EENNA</name>
<dbReference type="GeneID" id="62196449"/>
<organism evidence="3 4">
    <name type="scientific">Eeniella nana</name>
    <name type="common">Yeast</name>
    <name type="synonym">Brettanomyces nanus</name>
    <dbReference type="NCBI Taxonomy" id="13502"/>
    <lineage>
        <taxon>Eukaryota</taxon>
        <taxon>Fungi</taxon>
        <taxon>Dikarya</taxon>
        <taxon>Ascomycota</taxon>
        <taxon>Saccharomycotina</taxon>
        <taxon>Pichiomycetes</taxon>
        <taxon>Pichiales</taxon>
        <taxon>Pichiaceae</taxon>
        <taxon>Brettanomyces</taxon>
    </lineage>
</organism>
<proteinExistence type="predicted"/>
<feature type="compositionally biased region" description="Polar residues" evidence="1">
    <location>
        <begin position="66"/>
        <end position="77"/>
    </location>
</feature>
<evidence type="ECO:0000313" key="3">
    <source>
        <dbReference type="EMBL" id="QPG75689.1"/>
    </source>
</evidence>
<protein>
    <recommendedName>
        <fullName evidence="2">Rad60/SUMO-like domain-containing protein</fullName>
    </recommendedName>
</protein>
<dbReference type="EMBL" id="CP064814">
    <property type="protein sequence ID" value="QPG75689.1"/>
    <property type="molecule type" value="Genomic_DNA"/>
</dbReference>
<evidence type="ECO:0000313" key="4">
    <source>
        <dbReference type="Proteomes" id="UP000662931"/>
    </source>
</evidence>
<dbReference type="SUPFAM" id="SSF54236">
    <property type="entry name" value="Ubiquitin-like"/>
    <property type="match status" value="1"/>
</dbReference>
<keyword evidence="4" id="KW-1185">Reference proteome</keyword>
<gene>
    <name evidence="3" type="ORF">FOA43_003048</name>
</gene>
<feature type="compositionally biased region" description="Basic and acidic residues" evidence="1">
    <location>
        <begin position="78"/>
        <end position="88"/>
    </location>
</feature>
<reference evidence="3" key="1">
    <citation type="submission" date="2020-10" db="EMBL/GenBank/DDBJ databases">
        <authorList>
            <person name="Roach M.J.R."/>
        </authorList>
    </citation>
    <scope>NUCLEOTIDE SEQUENCE</scope>
    <source>
        <strain evidence="3">CBS 1945</strain>
    </source>
</reference>
<dbReference type="Proteomes" id="UP000662931">
    <property type="component" value="Chromosome 3"/>
</dbReference>
<evidence type="ECO:0000259" key="2">
    <source>
        <dbReference type="Pfam" id="PF11976"/>
    </source>
</evidence>
<feature type="compositionally biased region" description="Basic residues" evidence="1">
    <location>
        <begin position="31"/>
        <end position="47"/>
    </location>
</feature>
<evidence type="ECO:0000256" key="1">
    <source>
        <dbReference type="SAM" id="MobiDB-lite"/>
    </source>
</evidence>
<dbReference type="KEGG" id="bnn:FOA43_003048"/>
<sequence length="505" mass="57267">MSDPSKSSSRAEDDFFAFGGDDEDYDLPPPSKKRKKKGHKKHHHHTKKSQENESTSKSGGRLSKMDVSSPSKNISFKSESKEEPKNDDLMKMLGIQDDDSDEDYITGLIINEKSSIKTTRSEPISVKGKRASEDEQLLEQLDSDIMKVEKYETMAEMEEALDRVPTDFLAQTVVVNGEKMNVSDTKFKIDVTVELGDRSLTISLTAKGSTHFKKIQEKICAWLYPKYIEQPVMMPETLVFYIKELDLIVKQFLKIGYLLQLSKKNGKISLPITDDGYHFCTTMSTETKIQATRQLLNLGKQSTSEAASSGNGDPEITINLKDRKTGRSTTIATKRTSVMIDLVSIFLVRLHYPDMLKVTLYGSDGAALPAESSIGDSKIGENETIELDYDQRDFDELQEAAKQHKSDDEYDNDNDIDLRHNLDLTREQDNSYFTINMVGKDKKSYKVQVNPDTEIRLMIDYYRSKAKVEAKVLISLLFDDELLLPSMKVSDTELEEDFIVDVMLQ</sequence>
<dbReference type="InterPro" id="IPR022617">
    <property type="entry name" value="Rad60/SUMO-like_dom"/>
</dbReference>
<dbReference type="RefSeq" id="XP_038779254.1">
    <property type="nucleotide sequence ID" value="XM_038923326.1"/>
</dbReference>